<dbReference type="InterPro" id="IPR026888">
    <property type="entry name" value="AcetylCoA_hyd_C"/>
</dbReference>
<dbReference type="GO" id="GO:0008775">
    <property type="term" value="F:acetate CoA-transferase activity"/>
    <property type="evidence" value="ECO:0007669"/>
    <property type="project" value="InterPro"/>
</dbReference>
<comment type="caution">
    <text evidence="6">The sequence shown here is derived from an EMBL/GenBank/DDBJ whole genome shotgun (WGS) entry which is preliminary data.</text>
</comment>
<feature type="binding site" evidence="3">
    <location>
        <position position="383"/>
    </location>
    <ligand>
        <name>CoA</name>
        <dbReference type="ChEBI" id="CHEBI:57287"/>
    </ligand>
</feature>
<name>A0A3N6PR43_9BURK</name>
<feature type="binding site" evidence="3">
    <location>
        <position position="407"/>
    </location>
    <ligand>
        <name>CoA</name>
        <dbReference type="ChEBI" id="CHEBI:57287"/>
    </ligand>
</feature>
<sequence length="502" mass="54317">MESRIKNAAFMSKVMPASAAAALIRPGMTVGMSGFTGAGYPKEVPLELARLIEDAHARGEQFAIRVLTGASTAPELDGALAKVGGIDFRLPYQSDPELRARINRGEIEYMDIHLGQVAQYAWFGFLGTIDMAVIEVAGVLPDGRLIPSTSVGNNKTWLDLASQVIIEVNSNQPAGLDGMHDIYYGTALPPERKPIPLVAPGDRIGEPYLRVDPAKVVAVVVTDAPDRLGRFAAPDEISARIAGHLVEFFRHEIARGRLRPELLPLQSGVGNIANAVLTGLRTGGFDGLSAFTEVIQDGMLDLIRTDTLRVASATALSLSPEGVEEFQRNIEHYRSRIVLRPQEMSNHAELVRRLGCIAINGMVEADIYGNVNSTHVAGTSIINGIGGSGDFARNGFLSCFVTPSIAKNGAISCIVPMASHVDHTEHDVTVIVTEQGLADLRGLSPKQRARAVISQCAHPDYRPMLEDYFDRACRESAGKHTPHLLDEALSWHARFVKTGHMR</sequence>
<evidence type="ECO:0000313" key="7">
    <source>
        <dbReference type="Proteomes" id="UP000272778"/>
    </source>
</evidence>
<feature type="active site" description="5-glutamyl coenzyme A thioester intermediate" evidence="2">
    <location>
        <position position="293"/>
    </location>
</feature>
<keyword evidence="6" id="KW-0378">Hydrolase</keyword>
<dbReference type="Gene3D" id="3.40.1080.10">
    <property type="entry name" value="Glutaconate Coenzyme A-transferase"/>
    <property type="match status" value="1"/>
</dbReference>
<dbReference type="InterPro" id="IPR003702">
    <property type="entry name" value="ActCoA_hydro_N"/>
</dbReference>
<dbReference type="InterPro" id="IPR017821">
    <property type="entry name" value="Succinate_CoA_transferase"/>
</dbReference>
<reference evidence="6 7" key="1">
    <citation type="submission" date="2018-11" db="EMBL/GenBank/DDBJ databases">
        <title>Paraburkholderia sp. DHOA04, isolated from soil.</title>
        <authorList>
            <person name="Gao Z.-H."/>
            <person name="Qiu L.-H."/>
            <person name="Fu J.-C."/>
        </authorList>
    </citation>
    <scope>NUCLEOTIDE SEQUENCE [LARGE SCALE GENOMIC DNA]</scope>
    <source>
        <strain evidence="6 7">DHOA04</strain>
    </source>
</reference>
<dbReference type="GO" id="GO:0003986">
    <property type="term" value="F:acetyl-CoA hydrolase activity"/>
    <property type="evidence" value="ECO:0007669"/>
    <property type="project" value="TreeGrafter"/>
</dbReference>
<evidence type="ECO:0000256" key="2">
    <source>
        <dbReference type="PIRSR" id="PIRSR617821-1"/>
    </source>
</evidence>
<feature type="binding site" evidence="3">
    <location>
        <position position="387"/>
    </location>
    <ligand>
        <name>CoA</name>
        <dbReference type="ChEBI" id="CHEBI:57287"/>
    </ligand>
</feature>
<evidence type="ECO:0000256" key="1">
    <source>
        <dbReference type="ARBA" id="ARBA00009632"/>
    </source>
</evidence>
<dbReference type="Pfam" id="PF02550">
    <property type="entry name" value="AcetylCoA_hydro"/>
    <property type="match status" value="1"/>
</dbReference>
<evidence type="ECO:0000313" key="6">
    <source>
        <dbReference type="EMBL" id="RQH04390.1"/>
    </source>
</evidence>
<dbReference type="Gene3D" id="3.40.1080.20">
    <property type="entry name" value="Acetyl-CoA hydrolase/transferase C-terminal domain"/>
    <property type="match status" value="1"/>
</dbReference>
<evidence type="ECO:0000259" key="4">
    <source>
        <dbReference type="Pfam" id="PF02550"/>
    </source>
</evidence>
<dbReference type="RefSeq" id="WP_124152467.1">
    <property type="nucleotide sequence ID" value="NZ_RQIS01000013.1"/>
</dbReference>
<dbReference type="PANTHER" id="PTHR43609">
    <property type="entry name" value="ACETYL-COA HYDROLASE"/>
    <property type="match status" value="1"/>
</dbReference>
<keyword evidence="7" id="KW-1185">Reference proteome</keyword>
<dbReference type="InterPro" id="IPR038460">
    <property type="entry name" value="AcetylCoA_hyd_C_sf"/>
</dbReference>
<dbReference type="NCBIfam" id="TIGR03458">
    <property type="entry name" value="YgfH_subfam"/>
    <property type="match status" value="1"/>
</dbReference>
<dbReference type="SUPFAM" id="SSF100950">
    <property type="entry name" value="NagB/RpiA/CoA transferase-like"/>
    <property type="match status" value="2"/>
</dbReference>
<protein>
    <submittedName>
        <fullName evidence="6">Acetyl-CoA hydrolase/transferase family protein</fullName>
    </submittedName>
</protein>
<dbReference type="FunFam" id="3.40.1080.20:FF:000001">
    <property type="entry name" value="Acetyl-CoA hydrolase Ach1"/>
    <property type="match status" value="1"/>
</dbReference>
<dbReference type="OrthoDB" id="9801795at2"/>
<evidence type="ECO:0000256" key="3">
    <source>
        <dbReference type="PIRSR" id="PIRSR617821-2"/>
    </source>
</evidence>
<organism evidence="6 7">
    <name type="scientific">Paraburkholderia dinghuensis</name>
    <dbReference type="NCBI Taxonomy" id="2305225"/>
    <lineage>
        <taxon>Bacteria</taxon>
        <taxon>Pseudomonadati</taxon>
        <taxon>Pseudomonadota</taxon>
        <taxon>Betaproteobacteria</taxon>
        <taxon>Burkholderiales</taxon>
        <taxon>Burkholderiaceae</taxon>
        <taxon>Paraburkholderia</taxon>
    </lineage>
</organism>
<proteinExistence type="inferred from homology"/>
<accession>A0A3N6PR43</accession>
<evidence type="ECO:0000259" key="5">
    <source>
        <dbReference type="Pfam" id="PF13336"/>
    </source>
</evidence>
<dbReference type="InterPro" id="IPR037171">
    <property type="entry name" value="NagB/RpiA_transferase-like"/>
</dbReference>
<dbReference type="Gene3D" id="3.30.750.70">
    <property type="entry name" value="4-hydroxybutyrate coenzyme like domains"/>
    <property type="match status" value="1"/>
</dbReference>
<dbReference type="GO" id="GO:0006084">
    <property type="term" value="P:acetyl-CoA metabolic process"/>
    <property type="evidence" value="ECO:0007669"/>
    <property type="project" value="InterPro"/>
</dbReference>
<dbReference type="EMBL" id="RQIS01000013">
    <property type="protein sequence ID" value="RQH04390.1"/>
    <property type="molecule type" value="Genomic_DNA"/>
</dbReference>
<feature type="domain" description="Acetyl-CoA hydrolase/transferase C-terminal" evidence="5">
    <location>
        <begin position="322"/>
        <end position="468"/>
    </location>
</feature>
<dbReference type="InterPro" id="IPR046433">
    <property type="entry name" value="ActCoA_hydro"/>
</dbReference>
<keyword evidence="6" id="KW-0808">Transferase</keyword>
<comment type="similarity">
    <text evidence="1">Belongs to the acetyl-CoA hydrolase/transferase family.</text>
</comment>
<gene>
    <name evidence="6" type="ORF">D1Y85_18170</name>
</gene>
<dbReference type="AlphaFoldDB" id="A0A3N6PR43"/>
<dbReference type="GO" id="GO:0006083">
    <property type="term" value="P:acetate metabolic process"/>
    <property type="evidence" value="ECO:0007669"/>
    <property type="project" value="InterPro"/>
</dbReference>
<dbReference type="Pfam" id="PF13336">
    <property type="entry name" value="AcetylCoA_hyd_C"/>
    <property type="match status" value="1"/>
</dbReference>
<dbReference type="Proteomes" id="UP000272778">
    <property type="component" value="Unassembled WGS sequence"/>
</dbReference>
<feature type="domain" description="Acetyl-CoA hydrolase/transferase N-terminal" evidence="4">
    <location>
        <begin position="10"/>
        <end position="219"/>
    </location>
</feature>
<dbReference type="PANTHER" id="PTHR43609:SF1">
    <property type="entry name" value="ACETYL-COA HYDROLASE"/>
    <property type="match status" value="1"/>
</dbReference>